<dbReference type="InterPro" id="IPR033728">
    <property type="entry name" value="ThrRS_core"/>
</dbReference>
<dbReference type="InterPro" id="IPR012947">
    <property type="entry name" value="tRNA_SAD"/>
</dbReference>
<dbReference type="InterPro" id="IPR012676">
    <property type="entry name" value="TGS-like"/>
</dbReference>
<accession>A0A2Z4YC45</accession>
<evidence type="ECO:0000256" key="7">
    <source>
        <dbReference type="ARBA" id="ARBA00022741"/>
    </source>
</evidence>
<evidence type="ECO:0000256" key="6">
    <source>
        <dbReference type="ARBA" id="ARBA00022723"/>
    </source>
</evidence>
<dbReference type="GO" id="GO:0005524">
    <property type="term" value="F:ATP binding"/>
    <property type="evidence" value="ECO:0007669"/>
    <property type="project" value="UniProtKB-UniRule"/>
</dbReference>
<dbReference type="GO" id="GO:0005829">
    <property type="term" value="C:cytosol"/>
    <property type="evidence" value="ECO:0007669"/>
    <property type="project" value="TreeGrafter"/>
</dbReference>
<comment type="cofactor">
    <cofactor evidence="14">
        <name>Zn(2+)</name>
        <dbReference type="ChEBI" id="CHEBI:29105"/>
    </cofactor>
    <text evidence="14">Binds 1 zinc ion per subunit.</text>
</comment>
<protein>
    <recommendedName>
        <fullName evidence="14">Threonine--tRNA ligase</fullName>
        <ecNumber evidence="14">6.1.1.3</ecNumber>
    </recommendedName>
    <alternativeName>
        <fullName evidence="14">Threonyl-tRNA synthetase</fullName>
        <shortName evidence="14">ThrRS</shortName>
    </alternativeName>
</protein>
<dbReference type="InterPro" id="IPR047246">
    <property type="entry name" value="ThrRS_anticodon"/>
</dbReference>
<keyword evidence="4 14" id="KW-0820">tRNA-binding</keyword>
<dbReference type="EMBL" id="CP030760">
    <property type="protein sequence ID" value="AXA38298.1"/>
    <property type="molecule type" value="Genomic_DNA"/>
</dbReference>
<dbReference type="HAMAP" id="MF_00184">
    <property type="entry name" value="Thr_tRNA_synth"/>
    <property type="match status" value="1"/>
</dbReference>
<keyword evidence="9 14" id="KW-0067">ATP-binding</keyword>
<sequence length="661" mass="74482">MSQAISLTFPDGSVRSYDAGATGRDVAESISKSLAKKAVAVAIDGTVRDLCDPVATGRIEIITRNDDRALELIRHDAAHVMAEAVQELWPGTQVTIGPVIENGFYYDFAKNEPFTLDDLPKIEKKMKEIIARNAAFTKQVWSREKAKQVFADKGEQYKVELVDAIPEGQDLKIYYQGDWFDLCRGPHMASTGQIGSAFKLLKVAGAYWRGDSNNPMLSRIYGTAFAEQSELDNYLHMLAEAEKRDHRRLGREMDLFHFQEEGPGVVFWHGKGWRVFQTLVAYMRRRLAGDYQEVNAPQVLDKSLWETSGHWGWYRDNMFKVTVAGDDTDDDRVFALKPMNCPGHIQIFKHGLKSYRELPIRLAEFGNVHRYEPSGALHGLMRVRGFTQDDAHIFCTDEQMAAECLKINDLILSVYKDFGFDEVTIKLSTRPDKRVGSDELWDRAENVMMGVLETIQQQSNNIKTGILPGEGAFYGPKFEYTLKDAIGREWQCGTTQVDFNLPERFGAFYIDSNSEKTQPVMIHRAICGSMERFLGILIENFAGHMPLWVSPLQVVVATITSEADAYGLEVAEALREAGLNVETDFRNEKINYKVREHSVTKVPVIIVCGRKEAEERTVNIRRLGSQEQVSMGLDAAVESLALEATPPDIRRKAEAKKAKAA</sequence>
<dbReference type="SUPFAM" id="SSF52954">
    <property type="entry name" value="Class II aaRS ABD-related"/>
    <property type="match status" value="1"/>
</dbReference>
<dbReference type="EC" id="6.1.1.3" evidence="14"/>
<keyword evidence="12 14" id="KW-0030">Aminoacyl-tRNA synthetase</keyword>
<comment type="subcellular location">
    <subcellularLocation>
        <location evidence="14">Cytoplasm</location>
    </subcellularLocation>
</comment>
<keyword evidence="11 14" id="KW-0648">Protein biosynthesis</keyword>
<evidence type="ECO:0000256" key="5">
    <source>
        <dbReference type="ARBA" id="ARBA00022598"/>
    </source>
</evidence>
<dbReference type="FunFam" id="3.40.50.800:FF:000001">
    <property type="entry name" value="Threonine--tRNA ligase"/>
    <property type="match status" value="1"/>
</dbReference>
<evidence type="ECO:0000256" key="3">
    <source>
        <dbReference type="ARBA" id="ARBA00022490"/>
    </source>
</evidence>
<dbReference type="GO" id="GO:0000049">
    <property type="term" value="F:tRNA binding"/>
    <property type="evidence" value="ECO:0007669"/>
    <property type="project" value="UniProtKB-KW"/>
</dbReference>
<dbReference type="Pfam" id="PF02824">
    <property type="entry name" value="TGS"/>
    <property type="match status" value="1"/>
</dbReference>
<evidence type="ECO:0000256" key="4">
    <source>
        <dbReference type="ARBA" id="ARBA00022555"/>
    </source>
</evidence>
<keyword evidence="6 14" id="KW-0479">Metal-binding</keyword>
<dbReference type="InterPro" id="IPR018163">
    <property type="entry name" value="Thr/Ala-tRNA-synth_IIc_edit"/>
</dbReference>
<evidence type="ECO:0000256" key="11">
    <source>
        <dbReference type="ARBA" id="ARBA00022917"/>
    </source>
</evidence>
<dbReference type="GO" id="GO:0006435">
    <property type="term" value="P:threonyl-tRNA aminoacylation"/>
    <property type="evidence" value="ECO:0007669"/>
    <property type="project" value="UniProtKB-UniRule"/>
</dbReference>
<dbReference type="PANTHER" id="PTHR11451:SF44">
    <property type="entry name" value="THREONINE--TRNA LIGASE, CHLOROPLASTIC_MITOCHONDRIAL 2"/>
    <property type="match status" value="1"/>
</dbReference>
<evidence type="ECO:0000256" key="14">
    <source>
        <dbReference type="HAMAP-Rule" id="MF_00184"/>
    </source>
</evidence>
<dbReference type="Gene3D" id="3.40.50.800">
    <property type="entry name" value="Anticodon-binding domain"/>
    <property type="match status" value="1"/>
</dbReference>
<evidence type="ECO:0000313" key="17">
    <source>
        <dbReference type="EMBL" id="AXA38298.1"/>
    </source>
</evidence>
<reference evidence="17 18" key="1">
    <citation type="submission" date="2018-07" db="EMBL/GenBank/DDBJ databases">
        <title>Rhizobium leguminosarum strain:ATCC 14479 Genome sequencing and assembly.</title>
        <authorList>
            <person name="Chakraborty R."/>
        </authorList>
    </citation>
    <scope>NUCLEOTIDE SEQUENCE [LARGE SCALE GENOMIC DNA]</scope>
    <source>
        <strain evidence="17 18">ATCC 14479</strain>
    </source>
</reference>
<dbReference type="Gene3D" id="3.30.930.10">
    <property type="entry name" value="Bira Bifunctional Protein, Domain 2"/>
    <property type="match status" value="1"/>
</dbReference>
<keyword evidence="5 14" id="KW-0436">Ligase</keyword>
<dbReference type="SUPFAM" id="SSF81271">
    <property type="entry name" value="TGS-like"/>
    <property type="match status" value="1"/>
</dbReference>
<keyword evidence="10 14" id="KW-0694">RNA-binding</keyword>
<evidence type="ECO:0000256" key="9">
    <source>
        <dbReference type="ARBA" id="ARBA00022840"/>
    </source>
</evidence>
<dbReference type="InterPro" id="IPR006195">
    <property type="entry name" value="aa-tRNA-synth_II"/>
</dbReference>
<dbReference type="Pfam" id="PF00587">
    <property type="entry name" value="tRNA-synt_2b"/>
    <property type="match status" value="1"/>
</dbReference>
<dbReference type="InterPro" id="IPR036621">
    <property type="entry name" value="Anticodon-bd_dom_sf"/>
</dbReference>
<feature type="binding site" evidence="14">
    <location>
        <position position="392"/>
    </location>
    <ligand>
        <name>Zn(2+)</name>
        <dbReference type="ChEBI" id="CHEBI:29105"/>
        <note>catalytic</note>
    </ligand>
</feature>
<dbReference type="InterPro" id="IPR004154">
    <property type="entry name" value="Anticodon-bd"/>
</dbReference>
<keyword evidence="3 14" id="KW-0963">Cytoplasm</keyword>
<evidence type="ECO:0000259" key="16">
    <source>
        <dbReference type="PROSITE" id="PS51880"/>
    </source>
</evidence>
<dbReference type="FunFam" id="3.30.980.10:FF:000005">
    <property type="entry name" value="Threonyl-tRNA synthetase, mitochondrial"/>
    <property type="match status" value="1"/>
</dbReference>
<dbReference type="Gene3D" id="3.10.20.30">
    <property type="match status" value="1"/>
</dbReference>
<dbReference type="RefSeq" id="WP_112903188.1">
    <property type="nucleotide sequence ID" value="NZ_CP030760.1"/>
</dbReference>
<evidence type="ECO:0000256" key="1">
    <source>
        <dbReference type="ARBA" id="ARBA00008226"/>
    </source>
</evidence>
<evidence type="ECO:0000256" key="10">
    <source>
        <dbReference type="ARBA" id="ARBA00022884"/>
    </source>
</evidence>
<evidence type="ECO:0000259" key="15">
    <source>
        <dbReference type="PROSITE" id="PS50862"/>
    </source>
</evidence>
<dbReference type="SMART" id="SM00863">
    <property type="entry name" value="tRNA_SAD"/>
    <property type="match status" value="1"/>
</dbReference>
<dbReference type="PROSITE" id="PS51880">
    <property type="entry name" value="TGS"/>
    <property type="match status" value="1"/>
</dbReference>
<name>A0A2Z4YC45_RHILE</name>
<dbReference type="Gene3D" id="3.30.54.20">
    <property type="match status" value="1"/>
</dbReference>
<keyword evidence="8 14" id="KW-0862">Zinc</keyword>
<dbReference type="PANTHER" id="PTHR11451">
    <property type="entry name" value="THREONINE-TRNA LIGASE"/>
    <property type="match status" value="1"/>
</dbReference>
<dbReference type="GO" id="GO:0046872">
    <property type="term" value="F:metal ion binding"/>
    <property type="evidence" value="ECO:0007669"/>
    <property type="project" value="UniProtKB-KW"/>
</dbReference>
<feature type="binding site" evidence="14">
    <location>
        <position position="523"/>
    </location>
    <ligand>
        <name>Zn(2+)</name>
        <dbReference type="ChEBI" id="CHEBI:29105"/>
        <note>catalytic</note>
    </ligand>
</feature>
<dbReference type="AlphaFoldDB" id="A0A2Z4YC45"/>
<dbReference type="InterPro" id="IPR002314">
    <property type="entry name" value="aa-tRNA-synt_IIb"/>
</dbReference>
<dbReference type="SUPFAM" id="SSF55186">
    <property type="entry name" value="ThrRS/AlaRS common domain"/>
    <property type="match status" value="1"/>
</dbReference>
<dbReference type="SUPFAM" id="SSF55681">
    <property type="entry name" value="Class II aaRS and biotin synthetases"/>
    <property type="match status" value="1"/>
</dbReference>
<comment type="caution">
    <text evidence="14">Lacks conserved residue(s) required for the propagation of feature annotation.</text>
</comment>
<dbReference type="Pfam" id="PF07973">
    <property type="entry name" value="tRNA_SAD"/>
    <property type="match status" value="1"/>
</dbReference>
<dbReference type="Pfam" id="PF03129">
    <property type="entry name" value="HGTP_anticodon"/>
    <property type="match status" value="1"/>
</dbReference>
<proteinExistence type="inferred from homology"/>
<dbReference type="Gene3D" id="3.30.980.10">
    <property type="entry name" value="Threonyl-trna Synthetase, Chain A, domain 2"/>
    <property type="match status" value="1"/>
</dbReference>
<dbReference type="InterPro" id="IPR045864">
    <property type="entry name" value="aa-tRNA-synth_II/BPL/LPL"/>
</dbReference>
<comment type="subunit">
    <text evidence="2 14">Homodimer.</text>
</comment>
<keyword evidence="7 14" id="KW-0547">Nucleotide-binding</keyword>
<dbReference type="InterPro" id="IPR004095">
    <property type="entry name" value="TGS"/>
</dbReference>
<dbReference type="PROSITE" id="PS50862">
    <property type="entry name" value="AA_TRNA_LIGASE_II"/>
    <property type="match status" value="1"/>
</dbReference>
<dbReference type="CDD" id="cd00771">
    <property type="entry name" value="ThrRS_core"/>
    <property type="match status" value="1"/>
</dbReference>
<gene>
    <name evidence="14" type="primary">thrS</name>
    <name evidence="17" type="ORF">DLJ82_0689</name>
</gene>
<evidence type="ECO:0000256" key="2">
    <source>
        <dbReference type="ARBA" id="ARBA00011738"/>
    </source>
</evidence>
<dbReference type="CDD" id="cd00860">
    <property type="entry name" value="ThrRS_anticodon"/>
    <property type="match status" value="1"/>
</dbReference>
<dbReference type="InterPro" id="IPR002320">
    <property type="entry name" value="Thr-tRNA-ligase_IIa"/>
</dbReference>
<dbReference type="InterPro" id="IPR012675">
    <property type="entry name" value="Beta-grasp_dom_sf"/>
</dbReference>
<dbReference type="CDD" id="cd01667">
    <property type="entry name" value="TGS_ThrRS"/>
    <property type="match status" value="1"/>
</dbReference>
<dbReference type="GO" id="GO:0004829">
    <property type="term" value="F:threonine-tRNA ligase activity"/>
    <property type="evidence" value="ECO:0007669"/>
    <property type="project" value="UniProtKB-UniRule"/>
</dbReference>
<comment type="catalytic activity">
    <reaction evidence="13 14">
        <text>tRNA(Thr) + L-threonine + ATP = L-threonyl-tRNA(Thr) + AMP + diphosphate + H(+)</text>
        <dbReference type="Rhea" id="RHEA:24624"/>
        <dbReference type="Rhea" id="RHEA-COMP:9670"/>
        <dbReference type="Rhea" id="RHEA-COMP:9704"/>
        <dbReference type="ChEBI" id="CHEBI:15378"/>
        <dbReference type="ChEBI" id="CHEBI:30616"/>
        <dbReference type="ChEBI" id="CHEBI:33019"/>
        <dbReference type="ChEBI" id="CHEBI:57926"/>
        <dbReference type="ChEBI" id="CHEBI:78442"/>
        <dbReference type="ChEBI" id="CHEBI:78534"/>
        <dbReference type="ChEBI" id="CHEBI:456215"/>
        <dbReference type="EC" id="6.1.1.3"/>
    </reaction>
</comment>
<feature type="domain" description="TGS" evidence="16">
    <location>
        <begin position="1"/>
        <end position="64"/>
    </location>
</feature>
<comment type="similarity">
    <text evidence="1 14">Belongs to the class-II aminoacyl-tRNA synthetase family.</text>
</comment>
<feature type="domain" description="Aminoacyl-transfer RNA synthetases class-II family profile" evidence="15">
    <location>
        <begin position="274"/>
        <end position="546"/>
    </location>
</feature>
<dbReference type="Proteomes" id="UP000251166">
    <property type="component" value="Chromosome"/>
</dbReference>
<evidence type="ECO:0000256" key="8">
    <source>
        <dbReference type="ARBA" id="ARBA00022833"/>
    </source>
</evidence>
<evidence type="ECO:0000313" key="18">
    <source>
        <dbReference type="Proteomes" id="UP000251166"/>
    </source>
</evidence>
<evidence type="ECO:0000256" key="13">
    <source>
        <dbReference type="ARBA" id="ARBA00049515"/>
    </source>
</evidence>
<feature type="binding site" evidence="14">
    <location>
        <position position="341"/>
    </location>
    <ligand>
        <name>Zn(2+)</name>
        <dbReference type="ChEBI" id="CHEBI:29105"/>
        <note>catalytic</note>
    </ligand>
</feature>
<dbReference type="FunFam" id="3.30.930.10:FF:000002">
    <property type="entry name" value="Threonine--tRNA ligase"/>
    <property type="match status" value="1"/>
</dbReference>
<organism evidence="17 18">
    <name type="scientific">Rhizobium leguminosarum</name>
    <dbReference type="NCBI Taxonomy" id="384"/>
    <lineage>
        <taxon>Bacteria</taxon>
        <taxon>Pseudomonadati</taxon>
        <taxon>Pseudomonadota</taxon>
        <taxon>Alphaproteobacteria</taxon>
        <taxon>Hyphomicrobiales</taxon>
        <taxon>Rhizobiaceae</taxon>
        <taxon>Rhizobium/Agrobacterium group</taxon>
        <taxon>Rhizobium</taxon>
    </lineage>
</organism>
<dbReference type="NCBIfam" id="TIGR00418">
    <property type="entry name" value="thrS"/>
    <property type="match status" value="1"/>
</dbReference>
<evidence type="ECO:0000256" key="12">
    <source>
        <dbReference type="ARBA" id="ARBA00023146"/>
    </source>
</evidence>
<dbReference type="FunFam" id="3.30.54.20:FF:000002">
    <property type="entry name" value="Threonine--tRNA ligase"/>
    <property type="match status" value="1"/>
</dbReference>
<dbReference type="PRINTS" id="PR01047">
    <property type="entry name" value="TRNASYNTHTHR"/>
</dbReference>